<dbReference type="AlphaFoldDB" id="A0A543I8L0"/>
<dbReference type="RefSeq" id="WP_141965988.1">
    <property type="nucleotide sequence ID" value="NZ_VFPO01000001.1"/>
</dbReference>
<dbReference type="Proteomes" id="UP000316706">
    <property type="component" value="Unassembled WGS sequence"/>
</dbReference>
<keyword evidence="5" id="KW-1185">Reference proteome</keyword>
<evidence type="ECO:0000313" key="5">
    <source>
        <dbReference type="Proteomes" id="UP000316706"/>
    </source>
</evidence>
<sequence length="516" mass="55732">MNLAERLRAAAERLGGRTVLTLDREGLSYRALEQTSARLGALLRRRGVRPGDRVAVMLPNVPEFAVVYYGVLRAGAVVVPLDPLLKRREIAAYVEDCAARLVIAWHAYAETVEAGTAGTRTDFMFVVPGEFRRLLRTIPPGDPVPRTADDTAVILYSAGTTGRPKGIELTHANLGSNAETVARMLALGVDDVVLGALPLYHAFGQTCALNATIHAGGRLTLMPRFDAGRALEVIRRDGVTVFHGVPAMYIALLDQPGVSDLSLLRICVSGGAALPLDVLRAYETRYGCPIIEGYGLSETSPLSASNRGGPGRRQGSIGRPVHGVEMRVVGDDGRELPCGEIGEIIVRGPNVMKGYWNDPEATADAIRDGWFHTGDLGRVDEDGFFFLVDRRRDVIIRAGYTVYPREVEEVLYEHPAVRQAAVVGFPHPEVGEEIGAVVVLRAPASEDELRRWVRERVAAYKYPRRVRFVDELPTSPTGKVLKRELGSPFLAPGGAPDGGSPGRAADGGAADLPVSR</sequence>
<reference evidence="4 5" key="1">
    <citation type="submission" date="2019-06" db="EMBL/GenBank/DDBJ databases">
        <title>Sequencing the genomes of 1000 actinobacteria strains.</title>
        <authorList>
            <person name="Klenk H.-P."/>
        </authorList>
    </citation>
    <scope>NUCLEOTIDE SEQUENCE [LARGE SCALE GENOMIC DNA]</scope>
    <source>
        <strain evidence="4 5">DSM 45043</strain>
    </source>
</reference>
<feature type="domain" description="AMP-binding enzyme C-terminal" evidence="3">
    <location>
        <begin position="406"/>
        <end position="479"/>
    </location>
</feature>
<dbReference type="InterPro" id="IPR000873">
    <property type="entry name" value="AMP-dep_synth/lig_dom"/>
</dbReference>
<comment type="caution">
    <text evidence="4">The sequence shown here is derived from an EMBL/GenBank/DDBJ whole genome shotgun (WGS) entry which is preliminary data.</text>
</comment>
<dbReference type="EMBL" id="VFPO01000001">
    <property type="protein sequence ID" value="TQM66911.1"/>
    <property type="molecule type" value="Genomic_DNA"/>
</dbReference>
<evidence type="ECO:0000313" key="4">
    <source>
        <dbReference type="EMBL" id="TQM66911.1"/>
    </source>
</evidence>
<evidence type="ECO:0000256" key="1">
    <source>
        <dbReference type="SAM" id="MobiDB-lite"/>
    </source>
</evidence>
<feature type="region of interest" description="Disordered" evidence="1">
    <location>
        <begin position="479"/>
        <end position="516"/>
    </location>
</feature>
<name>A0A543I8L0_9ACTN</name>
<dbReference type="PANTHER" id="PTHR43767">
    <property type="entry name" value="LONG-CHAIN-FATTY-ACID--COA LIGASE"/>
    <property type="match status" value="1"/>
</dbReference>
<protein>
    <submittedName>
        <fullName evidence="4">Long-chain acyl-CoA synthetase</fullName>
    </submittedName>
</protein>
<feature type="domain" description="AMP-dependent synthetase/ligase" evidence="2">
    <location>
        <begin position="8"/>
        <end position="356"/>
    </location>
</feature>
<proteinExistence type="predicted"/>
<organism evidence="4 5">
    <name type="scientific">Actinomadura hallensis</name>
    <dbReference type="NCBI Taxonomy" id="337895"/>
    <lineage>
        <taxon>Bacteria</taxon>
        <taxon>Bacillati</taxon>
        <taxon>Actinomycetota</taxon>
        <taxon>Actinomycetes</taxon>
        <taxon>Streptosporangiales</taxon>
        <taxon>Thermomonosporaceae</taxon>
        <taxon>Actinomadura</taxon>
    </lineage>
</organism>
<dbReference type="Gene3D" id="3.40.50.12780">
    <property type="entry name" value="N-terminal domain of ligase-like"/>
    <property type="match status" value="1"/>
</dbReference>
<dbReference type="OrthoDB" id="4363623at2"/>
<gene>
    <name evidence="4" type="ORF">FHX41_0508</name>
</gene>
<feature type="compositionally biased region" description="Low complexity" evidence="1">
    <location>
        <begin position="502"/>
        <end position="516"/>
    </location>
</feature>
<dbReference type="Pfam" id="PF00501">
    <property type="entry name" value="AMP-binding"/>
    <property type="match status" value="1"/>
</dbReference>
<dbReference type="InterPro" id="IPR020845">
    <property type="entry name" value="AMP-binding_CS"/>
</dbReference>
<dbReference type="SUPFAM" id="SSF56801">
    <property type="entry name" value="Acetyl-CoA synthetase-like"/>
    <property type="match status" value="1"/>
</dbReference>
<dbReference type="InterPro" id="IPR045851">
    <property type="entry name" value="AMP-bd_C_sf"/>
</dbReference>
<dbReference type="GO" id="GO:0016877">
    <property type="term" value="F:ligase activity, forming carbon-sulfur bonds"/>
    <property type="evidence" value="ECO:0007669"/>
    <property type="project" value="UniProtKB-ARBA"/>
</dbReference>
<accession>A0A543I8L0</accession>
<dbReference type="Pfam" id="PF13193">
    <property type="entry name" value="AMP-binding_C"/>
    <property type="match status" value="1"/>
</dbReference>
<evidence type="ECO:0000259" key="3">
    <source>
        <dbReference type="Pfam" id="PF13193"/>
    </source>
</evidence>
<dbReference type="Gene3D" id="3.30.300.30">
    <property type="match status" value="1"/>
</dbReference>
<dbReference type="PANTHER" id="PTHR43767:SF12">
    <property type="entry name" value="AMP-DEPENDENT SYNTHETASE AND LIGASE"/>
    <property type="match status" value="1"/>
</dbReference>
<dbReference type="InterPro" id="IPR042099">
    <property type="entry name" value="ANL_N_sf"/>
</dbReference>
<dbReference type="InterPro" id="IPR025110">
    <property type="entry name" value="AMP-bd_C"/>
</dbReference>
<dbReference type="CDD" id="cd05936">
    <property type="entry name" value="FC-FACS_FadD_like"/>
    <property type="match status" value="1"/>
</dbReference>
<evidence type="ECO:0000259" key="2">
    <source>
        <dbReference type="Pfam" id="PF00501"/>
    </source>
</evidence>
<dbReference type="PROSITE" id="PS00455">
    <property type="entry name" value="AMP_BINDING"/>
    <property type="match status" value="1"/>
</dbReference>
<dbReference type="InterPro" id="IPR050237">
    <property type="entry name" value="ATP-dep_AMP-bd_enzyme"/>
</dbReference>